<keyword evidence="1" id="KW-0863">Zinc-finger</keyword>
<dbReference type="AlphaFoldDB" id="A0A3M2R1E2"/>
<dbReference type="PROSITE" id="PS50157">
    <property type="entry name" value="ZINC_FINGER_C2H2_2"/>
    <property type="match status" value="1"/>
</dbReference>
<keyword evidence="1" id="KW-0862">Zinc</keyword>
<dbReference type="OrthoDB" id="6077919at2759"/>
<reference evidence="3 4" key="1">
    <citation type="submission" date="2017-06" db="EMBL/GenBank/DDBJ databases">
        <title>Comparative genomic analysis of Ambrosia Fusariam Clade fungi.</title>
        <authorList>
            <person name="Stajich J.E."/>
            <person name="Carrillo J."/>
            <person name="Kijimoto T."/>
            <person name="Eskalen A."/>
            <person name="O'Donnell K."/>
            <person name="Kasson M."/>
        </authorList>
    </citation>
    <scope>NUCLEOTIDE SEQUENCE [LARGE SCALE GENOMIC DNA]</scope>
    <source>
        <strain evidence="3">UCR3666</strain>
    </source>
</reference>
<dbReference type="Gene3D" id="3.30.160.60">
    <property type="entry name" value="Classic Zinc Finger"/>
    <property type="match status" value="1"/>
</dbReference>
<sequence>MSTCGTCWREFPAGWQSRQQHMDATGHNPPDFECDTCDRYFGNQHAVNQHMTDVDHWAESSGSDEPEFECDDWRLAIDTACAAFTWYLIHEPFLSQI</sequence>
<evidence type="ECO:0000256" key="1">
    <source>
        <dbReference type="PROSITE-ProRule" id="PRU00042"/>
    </source>
</evidence>
<dbReference type="GO" id="GO:0008270">
    <property type="term" value="F:zinc ion binding"/>
    <property type="evidence" value="ECO:0007669"/>
    <property type="project" value="UniProtKB-KW"/>
</dbReference>
<accession>A0A3M2R1E2</accession>
<comment type="caution">
    <text evidence="3">The sequence shown here is derived from an EMBL/GenBank/DDBJ whole genome shotgun (WGS) entry which is preliminary data.</text>
</comment>
<dbReference type="STRING" id="2010991.A0A3M2R1E2"/>
<dbReference type="InterPro" id="IPR036236">
    <property type="entry name" value="Znf_C2H2_sf"/>
</dbReference>
<organism evidence="3 4">
    <name type="scientific">Fusarium kuroshium</name>
    <dbReference type="NCBI Taxonomy" id="2010991"/>
    <lineage>
        <taxon>Eukaryota</taxon>
        <taxon>Fungi</taxon>
        <taxon>Dikarya</taxon>
        <taxon>Ascomycota</taxon>
        <taxon>Pezizomycotina</taxon>
        <taxon>Sordariomycetes</taxon>
        <taxon>Hypocreomycetidae</taxon>
        <taxon>Hypocreales</taxon>
        <taxon>Nectriaceae</taxon>
        <taxon>Fusarium</taxon>
        <taxon>Fusarium solani species complex</taxon>
    </lineage>
</organism>
<keyword evidence="1" id="KW-0479">Metal-binding</keyword>
<protein>
    <recommendedName>
        <fullName evidence="2">C2H2-type domain-containing protein</fullName>
    </recommendedName>
</protein>
<gene>
    <name evidence="3" type="ORF">CDV36_016056</name>
</gene>
<keyword evidence="4" id="KW-1185">Reference proteome</keyword>
<dbReference type="InterPro" id="IPR013087">
    <property type="entry name" value="Znf_C2H2_type"/>
</dbReference>
<dbReference type="EMBL" id="NKUJ01000751">
    <property type="protein sequence ID" value="RMI99085.1"/>
    <property type="molecule type" value="Genomic_DNA"/>
</dbReference>
<evidence type="ECO:0000313" key="4">
    <source>
        <dbReference type="Proteomes" id="UP000277212"/>
    </source>
</evidence>
<evidence type="ECO:0000313" key="3">
    <source>
        <dbReference type="EMBL" id="RMI99085.1"/>
    </source>
</evidence>
<dbReference type="Proteomes" id="UP000277212">
    <property type="component" value="Unassembled WGS sequence"/>
</dbReference>
<evidence type="ECO:0000259" key="2">
    <source>
        <dbReference type="PROSITE" id="PS50157"/>
    </source>
</evidence>
<dbReference type="SUPFAM" id="SSF57667">
    <property type="entry name" value="beta-beta-alpha zinc fingers"/>
    <property type="match status" value="1"/>
</dbReference>
<proteinExistence type="predicted"/>
<feature type="domain" description="C2H2-type" evidence="2">
    <location>
        <begin position="32"/>
        <end position="61"/>
    </location>
</feature>
<name>A0A3M2R1E2_9HYPO</name>
<dbReference type="PROSITE" id="PS00028">
    <property type="entry name" value="ZINC_FINGER_C2H2_1"/>
    <property type="match status" value="1"/>
</dbReference>